<dbReference type="RefSeq" id="XP_042994335.1">
    <property type="nucleotide sequence ID" value="XM_043138401.1"/>
</dbReference>
<reference evidence="3" key="1">
    <citation type="submission" date="2020-03" db="EMBL/GenBank/DDBJ databases">
        <title>A mixture of massive structural variations and highly conserved coding sequences in Ustilaginoidea virens genome.</title>
        <authorList>
            <person name="Zhang K."/>
            <person name="Zhao Z."/>
            <person name="Zhang Z."/>
            <person name="Li Y."/>
            <person name="Hsiang T."/>
            <person name="Sun W."/>
        </authorList>
    </citation>
    <scope>NUCLEOTIDE SEQUENCE</scope>
    <source>
        <strain evidence="3">UV-8b</strain>
    </source>
</reference>
<dbReference type="Proteomes" id="UP000027002">
    <property type="component" value="Chromosome 1"/>
</dbReference>
<keyword evidence="2" id="KW-0812">Transmembrane</keyword>
<dbReference type="OrthoDB" id="4492972at2759"/>
<evidence type="ECO:0000313" key="4">
    <source>
        <dbReference type="Proteomes" id="UP000027002"/>
    </source>
</evidence>
<sequence>MALLNPVYAIAVPSLLVVTLPLALLAGVTTTLAFSALIFRVVVVYLDVALSLVPQSLAGLRPHGRHADLDARPPAACRASRAGSRSRSRASSAASSAHQQQQHPLFQRRRRSRRRRRLSSSANAPPSSGGTTTPIGGDFGFGLGLVPSVGADRDFEGIGGWRSGDDDQAWTTINSRMELPDRGGFAKHHYRTPSGGGATTPGDGGVLMMKTTRRSPEPRTIALAATSPNTSRTRTPSASRMQSFATLGSSDGYFPLAMSPKANKKLQLPM</sequence>
<feature type="region of interest" description="Disordered" evidence="1">
    <location>
        <begin position="64"/>
        <end position="139"/>
    </location>
</feature>
<feature type="compositionally biased region" description="Low complexity" evidence="1">
    <location>
        <begin position="72"/>
        <end position="97"/>
    </location>
</feature>
<feature type="compositionally biased region" description="Basic residues" evidence="1">
    <location>
        <begin position="106"/>
        <end position="118"/>
    </location>
</feature>
<organism evidence="3 4">
    <name type="scientific">Ustilaginoidea virens</name>
    <name type="common">Rice false smut fungus</name>
    <name type="synonym">Villosiclava virens</name>
    <dbReference type="NCBI Taxonomy" id="1159556"/>
    <lineage>
        <taxon>Eukaryota</taxon>
        <taxon>Fungi</taxon>
        <taxon>Dikarya</taxon>
        <taxon>Ascomycota</taxon>
        <taxon>Pezizomycotina</taxon>
        <taxon>Sordariomycetes</taxon>
        <taxon>Hypocreomycetidae</taxon>
        <taxon>Hypocreales</taxon>
        <taxon>Clavicipitaceae</taxon>
        <taxon>Ustilaginoidea</taxon>
    </lineage>
</organism>
<protein>
    <submittedName>
        <fullName evidence="3">Uncharacterized protein</fullName>
    </submittedName>
</protein>
<evidence type="ECO:0000256" key="1">
    <source>
        <dbReference type="SAM" id="MobiDB-lite"/>
    </source>
</evidence>
<feature type="compositionally biased region" description="Low complexity" evidence="1">
    <location>
        <begin position="119"/>
        <end position="136"/>
    </location>
</feature>
<proteinExistence type="predicted"/>
<dbReference type="KEGG" id="uvi:66061681"/>
<feature type="transmembrane region" description="Helical" evidence="2">
    <location>
        <begin position="7"/>
        <end position="26"/>
    </location>
</feature>
<dbReference type="GeneID" id="66061681"/>
<dbReference type="EMBL" id="CP072753">
    <property type="protein sequence ID" value="QUC16662.1"/>
    <property type="molecule type" value="Genomic_DNA"/>
</dbReference>
<evidence type="ECO:0000313" key="3">
    <source>
        <dbReference type="EMBL" id="QUC16662.1"/>
    </source>
</evidence>
<accession>A0A8E5HJY9</accession>
<evidence type="ECO:0000256" key="2">
    <source>
        <dbReference type="SAM" id="Phobius"/>
    </source>
</evidence>
<keyword evidence="4" id="KW-1185">Reference proteome</keyword>
<name>A0A8E5HJY9_USTVR</name>
<keyword evidence="2" id="KW-0472">Membrane</keyword>
<keyword evidence="2" id="KW-1133">Transmembrane helix</keyword>
<gene>
    <name evidence="3" type="ORF">UV8b_00903</name>
</gene>
<dbReference type="AlphaFoldDB" id="A0A8E5HJY9"/>